<name>A0A1A3NF19_MYCAS</name>
<keyword evidence="1" id="KW-0812">Transmembrane</keyword>
<dbReference type="OrthoDB" id="4735888at2"/>
<keyword evidence="1" id="KW-0472">Membrane</keyword>
<feature type="transmembrane region" description="Helical" evidence="1">
    <location>
        <begin position="47"/>
        <end position="63"/>
    </location>
</feature>
<comment type="caution">
    <text evidence="2">The sequence shown here is derived from an EMBL/GenBank/DDBJ whole genome shotgun (WGS) entry which is preliminary data.</text>
</comment>
<gene>
    <name evidence="2" type="ORF">A5635_25020</name>
</gene>
<feature type="transmembrane region" description="Helical" evidence="1">
    <location>
        <begin position="121"/>
        <end position="139"/>
    </location>
</feature>
<reference evidence="2 3" key="1">
    <citation type="submission" date="2016-06" db="EMBL/GenBank/DDBJ databases">
        <authorList>
            <person name="Kjaerup R.B."/>
            <person name="Dalgaard T.S."/>
            <person name="Juul-Madsen H.R."/>
        </authorList>
    </citation>
    <scope>NUCLEOTIDE SEQUENCE [LARGE SCALE GENOMIC DNA]</scope>
    <source>
        <strain evidence="2 3">1245335.1</strain>
    </source>
</reference>
<proteinExistence type="predicted"/>
<dbReference type="EMBL" id="LZLR01000132">
    <property type="protein sequence ID" value="OBK20406.1"/>
    <property type="molecule type" value="Genomic_DNA"/>
</dbReference>
<accession>A0A1A3NF19</accession>
<sequence>MLFPLLAVVVIAGYADIRIPMGLPGHRGLIWLTMLVAVVLTTRRRSTVLAVGVAATLAAVSLHPPMGGTRYLAAAVLLYAVAGVARRRRWEVALAAAPIHLVALADSVLVLPGLAEKALCHLGFGLAAGALGWAIASLVRASTRDEEP</sequence>
<protein>
    <submittedName>
        <fullName evidence="2">Uncharacterized protein</fullName>
    </submittedName>
</protein>
<organism evidence="2 3">
    <name type="scientific">Mycobacterium asiaticum</name>
    <dbReference type="NCBI Taxonomy" id="1790"/>
    <lineage>
        <taxon>Bacteria</taxon>
        <taxon>Bacillati</taxon>
        <taxon>Actinomycetota</taxon>
        <taxon>Actinomycetes</taxon>
        <taxon>Mycobacteriales</taxon>
        <taxon>Mycobacteriaceae</taxon>
        <taxon>Mycobacterium</taxon>
    </lineage>
</organism>
<feature type="transmembrane region" description="Helical" evidence="1">
    <location>
        <begin position="25"/>
        <end position="42"/>
    </location>
</feature>
<dbReference type="Proteomes" id="UP000093819">
    <property type="component" value="Unassembled WGS sequence"/>
</dbReference>
<keyword evidence="1" id="KW-1133">Transmembrane helix</keyword>
<feature type="transmembrane region" description="Helical" evidence="1">
    <location>
        <begin position="69"/>
        <end position="85"/>
    </location>
</feature>
<evidence type="ECO:0000256" key="1">
    <source>
        <dbReference type="SAM" id="Phobius"/>
    </source>
</evidence>
<feature type="transmembrane region" description="Helical" evidence="1">
    <location>
        <begin position="92"/>
        <end position="115"/>
    </location>
</feature>
<evidence type="ECO:0000313" key="2">
    <source>
        <dbReference type="EMBL" id="OBK20406.1"/>
    </source>
</evidence>
<dbReference type="AlphaFoldDB" id="A0A1A3NF19"/>
<evidence type="ECO:0000313" key="3">
    <source>
        <dbReference type="Proteomes" id="UP000093819"/>
    </source>
</evidence>